<proteinExistence type="predicted"/>
<keyword evidence="3" id="KW-1185">Reference proteome</keyword>
<name>A0AAN9NZN0_PHACN</name>
<dbReference type="AlphaFoldDB" id="A0AAN9NZN0"/>
<evidence type="ECO:0000256" key="1">
    <source>
        <dbReference type="SAM" id="MobiDB-lite"/>
    </source>
</evidence>
<reference evidence="2 3" key="1">
    <citation type="submission" date="2024-01" db="EMBL/GenBank/DDBJ databases">
        <title>The genomes of 5 underutilized Papilionoideae crops provide insights into root nodulation and disease resistanc.</title>
        <authorList>
            <person name="Jiang F."/>
        </authorList>
    </citation>
    <scope>NUCLEOTIDE SEQUENCE [LARGE SCALE GENOMIC DNA]</scope>
    <source>
        <strain evidence="2">JINMINGXINNONG_FW02</strain>
        <tissue evidence="2">Leaves</tissue>
    </source>
</reference>
<evidence type="ECO:0000313" key="2">
    <source>
        <dbReference type="EMBL" id="KAK7382349.1"/>
    </source>
</evidence>
<gene>
    <name evidence="2" type="ORF">VNO80_01200</name>
</gene>
<accession>A0AAN9NZN0</accession>
<dbReference type="Proteomes" id="UP001374584">
    <property type="component" value="Unassembled WGS sequence"/>
</dbReference>
<feature type="region of interest" description="Disordered" evidence="1">
    <location>
        <begin position="86"/>
        <end position="108"/>
    </location>
</feature>
<organism evidence="2 3">
    <name type="scientific">Phaseolus coccineus</name>
    <name type="common">Scarlet runner bean</name>
    <name type="synonym">Phaseolus multiflorus</name>
    <dbReference type="NCBI Taxonomy" id="3886"/>
    <lineage>
        <taxon>Eukaryota</taxon>
        <taxon>Viridiplantae</taxon>
        <taxon>Streptophyta</taxon>
        <taxon>Embryophyta</taxon>
        <taxon>Tracheophyta</taxon>
        <taxon>Spermatophyta</taxon>
        <taxon>Magnoliopsida</taxon>
        <taxon>eudicotyledons</taxon>
        <taxon>Gunneridae</taxon>
        <taxon>Pentapetalae</taxon>
        <taxon>rosids</taxon>
        <taxon>fabids</taxon>
        <taxon>Fabales</taxon>
        <taxon>Fabaceae</taxon>
        <taxon>Papilionoideae</taxon>
        <taxon>50 kb inversion clade</taxon>
        <taxon>NPAAA clade</taxon>
        <taxon>indigoferoid/millettioid clade</taxon>
        <taxon>Phaseoleae</taxon>
        <taxon>Phaseolus</taxon>
    </lineage>
</organism>
<sequence>MALEELEYARFRVRVPVGCEAKLTSYIRISETLCQISVEEECKILEQKLCQCHWGEQYVEAETNLESQASYATGFSRDGDIEEMRKKIEEEPTIEKMGAPEGSDQNGL</sequence>
<comment type="caution">
    <text evidence="2">The sequence shown here is derived from an EMBL/GenBank/DDBJ whole genome shotgun (WGS) entry which is preliminary data.</text>
</comment>
<dbReference type="EMBL" id="JAYMYR010000001">
    <property type="protein sequence ID" value="KAK7382349.1"/>
    <property type="molecule type" value="Genomic_DNA"/>
</dbReference>
<evidence type="ECO:0000313" key="3">
    <source>
        <dbReference type="Proteomes" id="UP001374584"/>
    </source>
</evidence>
<protein>
    <submittedName>
        <fullName evidence="2">Uncharacterized protein</fullName>
    </submittedName>
</protein>